<dbReference type="EMBL" id="JAUESC010000382">
    <property type="protein sequence ID" value="KAK0587486.1"/>
    <property type="molecule type" value="Genomic_DNA"/>
</dbReference>
<keyword evidence="1" id="KW-0378">Hydrolase</keyword>
<evidence type="ECO:0000313" key="3">
    <source>
        <dbReference type="EMBL" id="KAK0587486.1"/>
    </source>
</evidence>
<gene>
    <name evidence="3" type="ORF">LWI29_023711</name>
</gene>
<evidence type="ECO:0000256" key="1">
    <source>
        <dbReference type="ARBA" id="ARBA00022801"/>
    </source>
</evidence>
<comment type="caution">
    <text evidence="3">The sequence shown here is derived from an EMBL/GenBank/DDBJ whole genome shotgun (WGS) entry which is preliminary data.</text>
</comment>
<dbReference type="PANTHER" id="PTHR31479:SF2">
    <property type="entry name" value="ALPHA_BETA-HYDROLASES SUPERFAMILY PROTEIN"/>
    <property type="match status" value="1"/>
</dbReference>
<proteinExistence type="predicted"/>
<dbReference type="PANTHER" id="PTHR31479">
    <property type="entry name" value="ALPHA/BETA-HYDROLASES SUPERFAMILY PROTEIN"/>
    <property type="match status" value="1"/>
</dbReference>
<organism evidence="3 4">
    <name type="scientific">Acer saccharum</name>
    <name type="common">Sugar maple</name>
    <dbReference type="NCBI Taxonomy" id="4024"/>
    <lineage>
        <taxon>Eukaryota</taxon>
        <taxon>Viridiplantae</taxon>
        <taxon>Streptophyta</taxon>
        <taxon>Embryophyta</taxon>
        <taxon>Tracheophyta</taxon>
        <taxon>Spermatophyta</taxon>
        <taxon>Magnoliopsida</taxon>
        <taxon>eudicotyledons</taxon>
        <taxon>Gunneridae</taxon>
        <taxon>Pentapetalae</taxon>
        <taxon>rosids</taxon>
        <taxon>malvids</taxon>
        <taxon>Sapindales</taxon>
        <taxon>Sapindaceae</taxon>
        <taxon>Hippocastanoideae</taxon>
        <taxon>Acereae</taxon>
        <taxon>Acer</taxon>
    </lineage>
</organism>
<evidence type="ECO:0000259" key="2">
    <source>
        <dbReference type="Pfam" id="PF01764"/>
    </source>
</evidence>
<protein>
    <recommendedName>
        <fullName evidence="2">Fungal lipase-type domain-containing protein</fullName>
    </recommendedName>
</protein>
<accession>A0AA39VQC7</accession>
<dbReference type="AlphaFoldDB" id="A0AA39VQC7"/>
<feature type="domain" description="Fungal lipase-type" evidence="2">
    <location>
        <begin position="4"/>
        <end position="41"/>
    </location>
</feature>
<reference evidence="3" key="2">
    <citation type="submission" date="2023-06" db="EMBL/GenBank/DDBJ databases">
        <authorList>
            <person name="Swenson N.G."/>
            <person name="Wegrzyn J.L."/>
            <person name="Mcevoy S.L."/>
        </authorList>
    </citation>
    <scope>NUCLEOTIDE SEQUENCE</scope>
    <source>
        <strain evidence="3">NS2018</strain>
        <tissue evidence="3">Leaf</tissue>
    </source>
</reference>
<dbReference type="GO" id="GO:0006629">
    <property type="term" value="P:lipid metabolic process"/>
    <property type="evidence" value="ECO:0007669"/>
    <property type="project" value="InterPro"/>
</dbReference>
<name>A0AA39VQC7_ACESA</name>
<reference evidence="3" key="1">
    <citation type="journal article" date="2022" name="Plant J.">
        <title>Strategies of tolerance reflected in two North American maple genomes.</title>
        <authorList>
            <person name="McEvoy S.L."/>
            <person name="Sezen U.U."/>
            <person name="Trouern-Trend A."/>
            <person name="McMahon S.M."/>
            <person name="Schaberg P.G."/>
            <person name="Yang J."/>
            <person name="Wegrzyn J.L."/>
            <person name="Swenson N.G."/>
        </authorList>
    </citation>
    <scope>NUCLEOTIDE SEQUENCE</scope>
    <source>
        <strain evidence="3">NS2018</strain>
    </source>
</reference>
<dbReference type="InterPro" id="IPR029058">
    <property type="entry name" value="AB_hydrolase_fold"/>
</dbReference>
<dbReference type="Pfam" id="PF01764">
    <property type="entry name" value="Lipase_3"/>
    <property type="match status" value="1"/>
</dbReference>
<dbReference type="InterPro" id="IPR002921">
    <property type="entry name" value="Fungal_lipase-type"/>
</dbReference>
<dbReference type="Proteomes" id="UP001168877">
    <property type="component" value="Unassembled WGS sequence"/>
</dbReference>
<sequence>MQAVRNMVASVGSSNDWLAGHSLGSAMALLAGKTMAKTGIFLESFLFNSPFLSAPIEIIKDKKVKHGIRIAGSVITVGLALAMKKNNHNNRSGHPFLALSALVPCLFVNPADYICSEYVGYFKHRKKMEEIGVGGIEGLATQHSLGGLFMSPMGKESEPIHLIPSANLTANLTPSTDFKLAHGIHQWWRPDLHLESMLYKYK</sequence>
<keyword evidence="4" id="KW-1185">Reference proteome</keyword>
<evidence type="ECO:0000313" key="4">
    <source>
        <dbReference type="Proteomes" id="UP001168877"/>
    </source>
</evidence>
<dbReference type="SUPFAM" id="SSF53474">
    <property type="entry name" value="alpha/beta-Hydrolases"/>
    <property type="match status" value="1"/>
</dbReference>
<dbReference type="GO" id="GO:0016787">
    <property type="term" value="F:hydrolase activity"/>
    <property type="evidence" value="ECO:0007669"/>
    <property type="project" value="UniProtKB-KW"/>
</dbReference>